<feature type="compositionally biased region" description="Low complexity" evidence="1">
    <location>
        <begin position="40"/>
        <end position="60"/>
    </location>
</feature>
<feature type="non-terminal residue" evidence="2">
    <location>
        <position position="1"/>
    </location>
</feature>
<name>A0A6J4TXQ1_9ACTN</name>
<feature type="compositionally biased region" description="Basic residues" evidence="1">
    <location>
        <begin position="63"/>
        <end position="72"/>
    </location>
</feature>
<reference evidence="2" key="1">
    <citation type="submission" date="2020-02" db="EMBL/GenBank/DDBJ databases">
        <authorList>
            <person name="Meier V. D."/>
        </authorList>
    </citation>
    <scope>NUCLEOTIDE SEQUENCE</scope>
    <source>
        <strain evidence="2">AVDCRST_MAG85</strain>
    </source>
</reference>
<dbReference type="AlphaFoldDB" id="A0A6J4TXQ1"/>
<feature type="compositionally biased region" description="Basic residues" evidence="1">
    <location>
        <begin position="7"/>
        <end position="39"/>
    </location>
</feature>
<accession>A0A6J4TXQ1</accession>
<feature type="region of interest" description="Disordered" evidence="1">
    <location>
        <begin position="1"/>
        <end position="127"/>
    </location>
</feature>
<proteinExistence type="predicted"/>
<evidence type="ECO:0000256" key="1">
    <source>
        <dbReference type="SAM" id="MobiDB-lite"/>
    </source>
</evidence>
<feature type="region of interest" description="Disordered" evidence="1">
    <location>
        <begin position="139"/>
        <end position="186"/>
    </location>
</feature>
<protein>
    <submittedName>
        <fullName evidence="2">Uncharacterized protein</fullName>
    </submittedName>
</protein>
<feature type="non-terminal residue" evidence="2">
    <location>
        <position position="186"/>
    </location>
</feature>
<organism evidence="2">
    <name type="scientific">uncultured Solirubrobacteraceae bacterium</name>
    <dbReference type="NCBI Taxonomy" id="1162706"/>
    <lineage>
        <taxon>Bacteria</taxon>
        <taxon>Bacillati</taxon>
        <taxon>Actinomycetota</taxon>
        <taxon>Thermoleophilia</taxon>
        <taxon>Solirubrobacterales</taxon>
        <taxon>Solirubrobacteraceae</taxon>
        <taxon>environmental samples</taxon>
    </lineage>
</organism>
<evidence type="ECO:0000313" key="2">
    <source>
        <dbReference type="EMBL" id="CAA9533716.1"/>
    </source>
</evidence>
<sequence length="186" mass="20597">EASVAQLRRRRGRPRPAVRPRRQDHRAGHRPRAARRRGGPRPLAAGAPRRARGSLRLLAGQRDRRRGARARPRAGAVGPRRRPRGPHPRDPAADVLGPDVGLRAAARRGDRGRRAGRAALRAPRDRPLRVPRAAVGLVHGRLGRRARPAAPRRRRASRDARLPRARARVVRPPGDRGRPRAAPRGL</sequence>
<gene>
    <name evidence="2" type="ORF">AVDCRST_MAG85-3909</name>
</gene>
<dbReference type="EMBL" id="CADCVT010000438">
    <property type="protein sequence ID" value="CAA9533716.1"/>
    <property type="molecule type" value="Genomic_DNA"/>
</dbReference>
<feature type="compositionally biased region" description="Basic residues" evidence="1">
    <location>
        <begin position="141"/>
        <end position="156"/>
    </location>
</feature>